<evidence type="ECO:0000313" key="1">
    <source>
        <dbReference type="EMBL" id="CAG2126540.1"/>
    </source>
</evidence>
<comment type="caution">
    <text evidence="1">The sequence shown here is derived from an EMBL/GenBank/DDBJ whole genome shotgun (WGS) entry which is preliminary data.</text>
</comment>
<sequence length="84" mass="9576">MAVLFLGNVDAGVTDEEVRDFLIKYGLPPYDEIEHVQGDGTHPGVTLVFNEIDPEALRKLQPRIHGMFWKGHKINALVMAERYR</sequence>
<evidence type="ECO:0000313" key="2">
    <source>
        <dbReference type="Proteomes" id="UP000672934"/>
    </source>
</evidence>
<reference evidence="1" key="1">
    <citation type="submission" date="2021-03" db="EMBL/GenBank/DDBJ databases">
        <authorList>
            <person name="Peeters C."/>
        </authorList>
    </citation>
    <scope>NUCLEOTIDE SEQUENCE</scope>
    <source>
        <strain evidence="1">LMG 31506</strain>
    </source>
</reference>
<protein>
    <recommendedName>
        <fullName evidence="3">RNA-binding protein</fullName>
    </recommendedName>
</protein>
<keyword evidence="2" id="KW-1185">Reference proteome</keyword>
<dbReference type="AlphaFoldDB" id="A0A916INV2"/>
<dbReference type="RefSeq" id="WP_211945072.1">
    <property type="nucleotide sequence ID" value="NZ_CAJPUY010000001.1"/>
</dbReference>
<organism evidence="1 2">
    <name type="scientific">Cupriavidus yeoncheonensis</name>
    <dbReference type="NCBI Taxonomy" id="1462994"/>
    <lineage>
        <taxon>Bacteria</taxon>
        <taxon>Pseudomonadati</taxon>
        <taxon>Pseudomonadota</taxon>
        <taxon>Betaproteobacteria</taxon>
        <taxon>Burkholderiales</taxon>
        <taxon>Burkholderiaceae</taxon>
        <taxon>Cupriavidus</taxon>
    </lineage>
</organism>
<dbReference type="Proteomes" id="UP000672934">
    <property type="component" value="Unassembled WGS sequence"/>
</dbReference>
<dbReference type="GO" id="GO:0003676">
    <property type="term" value="F:nucleic acid binding"/>
    <property type="evidence" value="ECO:0007669"/>
    <property type="project" value="InterPro"/>
</dbReference>
<dbReference type="EMBL" id="CAJPUY010000001">
    <property type="protein sequence ID" value="CAG2126540.1"/>
    <property type="molecule type" value="Genomic_DNA"/>
</dbReference>
<proteinExistence type="predicted"/>
<accession>A0A916INV2</accession>
<gene>
    <name evidence="1" type="ORF">LMG31506_00025</name>
</gene>
<evidence type="ECO:0008006" key="3">
    <source>
        <dbReference type="Google" id="ProtNLM"/>
    </source>
</evidence>
<dbReference type="SUPFAM" id="SSF54928">
    <property type="entry name" value="RNA-binding domain, RBD"/>
    <property type="match status" value="1"/>
</dbReference>
<dbReference type="InterPro" id="IPR035979">
    <property type="entry name" value="RBD_domain_sf"/>
</dbReference>
<name>A0A916INV2_9BURK</name>